<evidence type="ECO:0000256" key="1">
    <source>
        <dbReference type="SAM" id="MobiDB-lite"/>
    </source>
</evidence>
<proteinExistence type="predicted"/>
<feature type="transmembrane region" description="Helical" evidence="2">
    <location>
        <begin position="203"/>
        <end position="223"/>
    </location>
</feature>
<name>A0AAV9N0B8_9EURO</name>
<protein>
    <recommendedName>
        <fullName evidence="5">Amino acid permease/ SLC12A domain-containing protein</fullName>
    </recommendedName>
</protein>
<dbReference type="Proteomes" id="UP001358417">
    <property type="component" value="Unassembled WGS sequence"/>
</dbReference>
<feature type="compositionally biased region" description="Polar residues" evidence="1">
    <location>
        <begin position="12"/>
        <end position="27"/>
    </location>
</feature>
<dbReference type="EMBL" id="JAVRRD010000025">
    <property type="protein sequence ID" value="KAK5047421.1"/>
    <property type="molecule type" value="Genomic_DNA"/>
</dbReference>
<sequence>MSNHDIFRGEDTQVQSPSNYQNVGSNDSPIYNNAASDQCQCPKRPPRLRPNITRDDHNVATSNYTHHFCIAGLILSTIIGIALTVAGSLDRRQDRLLHKPYVFKELVPLGLNLIVVVCTESLGYIHAKTQQWSLWEEDRLEFNTNIRLLSYARKSWANGITLSTANLLALTMSYTSTSAILLSEAQEHDTTKGKMVELSFSRTGPICLGISLLVQATICFVGLRTTKIKTWSSHPLVVATIVRDHGLESARNGHNLHLSSHHQQISGLYSSLKQPASQPSAFEFHRSIRILLWALGLTLLVLIIWMSVVVRYALTADSGSSWALLPIRSGDIKSSSPWVILTFFNRIPGREMRVLAQIALTMVIQLFVTIGLHSSELAVLLSRDEDAWRAASTSHGTDTRSTSFLTVLKSWQSLILLFAKPVIHWIYGLAMYITYDGLVMIAPQLVYLIGLWLLLIFFVLFLSFKRPRGLQPAAYGHLPTLVEFLDECHHDATGRLFWSPKFDPAYHNDSVSACFRSPVAEGPNMMVSSESLGIFGYERLRMPQSFRKLSNTRRESYADF</sequence>
<feature type="region of interest" description="Disordered" evidence="1">
    <location>
        <begin position="1"/>
        <end position="27"/>
    </location>
</feature>
<evidence type="ECO:0000313" key="4">
    <source>
        <dbReference type="Proteomes" id="UP001358417"/>
    </source>
</evidence>
<evidence type="ECO:0000256" key="2">
    <source>
        <dbReference type="SAM" id="Phobius"/>
    </source>
</evidence>
<keyword evidence="2" id="KW-1133">Transmembrane helix</keyword>
<evidence type="ECO:0000313" key="3">
    <source>
        <dbReference type="EMBL" id="KAK5047421.1"/>
    </source>
</evidence>
<reference evidence="3 4" key="1">
    <citation type="submission" date="2023-08" db="EMBL/GenBank/DDBJ databases">
        <title>Black Yeasts Isolated from many extreme environments.</title>
        <authorList>
            <person name="Coleine C."/>
            <person name="Stajich J.E."/>
            <person name="Selbmann L."/>
        </authorList>
    </citation>
    <scope>NUCLEOTIDE SEQUENCE [LARGE SCALE GENOMIC DNA]</scope>
    <source>
        <strain evidence="3 4">CCFEE 5792</strain>
    </source>
</reference>
<keyword evidence="2" id="KW-0812">Transmembrane</keyword>
<keyword evidence="4" id="KW-1185">Reference proteome</keyword>
<feature type="transmembrane region" description="Helical" evidence="2">
    <location>
        <begin position="64"/>
        <end position="85"/>
    </location>
</feature>
<comment type="caution">
    <text evidence="3">The sequence shown here is derived from an EMBL/GenBank/DDBJ whole genome shotgun (WGS) entry which is preliminary data.</text>
</comment>
<keyword evidence="2" id="KW-0472">Membrane</keyword>
<organism evidence="3 4">
    <name type="scientific">Exophiala bonariae</name>
    <dbReference type="NCBI Taxonomy" id="1690606"/>
    <lineage>
        <taxon>Eukaryota</taxon>
        <taxon>Fungi</taxon>
        <taxon>Dikarya</taxon>
        <taxon>Ascomycota</taxon>
        <taxon>Pezizomycotina</taxon>
        <taxon>Eurotiomycetes</taxon>
        <taxon>Chaetothyriomycetidae</taxon>
        <taxon>Chaetothyriales</taxon>
        <taxon>Herpotrichiellaceae</taxon>
        <taxon>Exophiala</taxon>
    </lineage>
</organism>
<feature type="transmembrane region" description="Helical" evidence="2">
    <location>
        <begin position="106"/>
        <end position="127"/>
    </location>
</feature>
<gene>
    <name evidence="3" type="ORF">LTR84_006517</name>
</gene>
<feature type="transmembrane region" description="Helical" evidence="2">
    <location>
        <begin position="354"/>
        <end position="373"/>
    </location>
</feature>
<dbReference type="RefSeq" id="XP_064702965.1">
    <property type="nucleotide sequence ID" value="XM_064850078.1"/>
</dbReference>
<feature type="transmembrane region" description="Helical" evidence="2">
    <location>
        <begin position="414"/>
        <end position="433"/>
    </location>
</feature>
<feature type="transmembrane region" description="Helical" evidence="2">
    <location>
        <begin position="290"/>
        <end position="314"/>
    </location>
</feature>
<feature type="compositionally biased region" description="Basic and acidic residues" evidence="1">
    <location>
        <begin position="1"/>
        <end position="11"/>
    </location>
</feature>
<dbReference type="AlphaFoldDB" id="A0AAV9N0B8"/>
<accession>A0AAV9N0B8</accession>
<evidence type="ECO:0008006" key="5">
    <source>
        <dbReference type="Google" id="ProtNLM"/>
    </source>
</evidence>
<dbReference type="GeneID" id="89974689"/>
<feature type="transmembrane region" description="Helical" evidence="2">
    <location>
        <begin position="445"/>
        <end position="464"/>
    </location>
</feature>